<evidence type="ECO:0000313" key="3">
    <source>
        <dbReference type="Proteomes" id="UP001202479"/>
    </source>
</evidence>
<dbReference type="Pfam" id="PF00307">
    <property type="entry name" value="CH"/>
    <property type="match status" value="1"/>
</dbReference>
<dbReference type="PANTHER" id="PTHR47385">
    <property type="entry name" value="CALPONIN"/>
    <property type="match status" value="1"/>
</dbReference>
<dbReference type="InterPro" id="IPR050606">
    <property type="entry name" value="Calponin-like"/>
</dbReference>
<organism evidence="2 3">
    <name type="scientific">Candida oxycetoniae</name>
    <dbReference type="NCBI Taxonomy" id="497107"/>
    <lineage>
        <taxon>Eukaryota</taxon>
        <taxon>Fungi</taxon>
        <taxon>Dikarya</taxon>
        <taxon>Ascomycota</taxon>
        <taxon>Saccharomycotina</taxon>
        <taxon>Pichiomycetes</taxon>
        <taxon>Debaryomycetaceae</taxon>
        <taxon>Candida/Lodderomyces clade</taxon>
        <taxon>Candida</taxon>
    </lineage>
</organism>
<dbReference type="GO" id="GO:0051015">
    <property type="term" value="F:actin filament binding"/>
    <property type="evidence" value="ECO:0007669"/>
    <property type="project" value="TreeGrafter"/>
</dbReference>
<reference evidence="2" key="1">
    <citation type="journal article" date="2022" name="DNA Res.">
        <title>Genome analysis of five recently described species of the CUG-Ser clade uncovers Candida theae as a new hybrid lineage with pathogenic potential in the Candida parapsilosis species complex.</title>
        <authorList>
            <person name="Mixao V."/>
            <person name="Del Olmo V."/>
            <person name="Hegedusova E."/>
            <person name="Saus E."/>
            <person name="Pryszcz L."/>
            <person name="Cillingova A."/>
            <person name="Nosek J."/>
            <person name="Gabaldon T."/>
        </authorList>
    </citation>
    <scope>NUCLEOTIDE SEQUENCE</scope>
    <source>
        <strain evidence="2">CBS 10844</strain>
    </source>
</reference>
<keyword evidence="3" id="KW-1185">Reference proteome</keyword>
<protein>
    <submittedName>
        <fullName evidence="2">SCP1</fullName>
    </submittedName>
</protein>
<dbReference type="SUPFAM" id="SSF47576">
    <property type="entry name" value="Calponin-homology domain, CH-domain"/>
    <property type="match status" value="1"/>
</dbReference>
<dbReference type="RefSeq" id="XP_049182041.1">
    <property type="nucleotide sequence ID" value="XM_049326720.1"/>
</dbReference>
<name>A0AAI9WZD8_9ASCO</name>
<dbReference type="InterPro" id="IPR036872">
    <property type="entry name" value="CH_dom_sf"/>
</dbReference>
<proteinExistence type="predicted"/>
<dbReference type="PANTHER" id="PTHR47385:SF14">
    <property type="entry name" value="TRANSGELIN"/>
    <property type="match status" value="1"/>
</dbReference>
<dbReference type="InterPro" id="IPR001715">
    <property type="entry name" value="CH_dom"/>
</dbReference>
<dbReference type="Gene3D" id="1.10.418.10">
    <property type="entry name" value="Calponin-like domain"/>
    <property type="match status" value="1"/>
</dbReference>
<gene>
    <name evidence="2" type="ORF">KGF56_000776</name>
</gene>
<feature type="domain" description="Calponin-homology (CH)" evidence="1">
    <location>
        <begin position="10"/>
        <end position="65"/>
    </location>
</feature>
<evidence type="ECO:0000313" key="2">
    <source>
        <dbReference type="EMBL" id="KAI3406296.1"/>
    </source>
</evidence>
<dbReference type="Proteomes" id="UP001202479">
    <property type="component" value="Unassembled WGS sequence"/>
</dbReference>
<dbReference type="GO" id="GO:0015629">
    <property type="term" value="C:actin cytoskeleton"/>
    <property type="evidence" value="ECO:0007669"/>
    <property type="project" value="TreeGrafter"/>
</dbReference>
<comment type="caution">
    <text evidence="2">The sequence shown here is derived from an EMBL/GenBank/DDBJ whole genome shotgun (WGS) entry which is preliminary data.</text>
</comment>
<sequence>MPNKNPTLNFKSSSMAFIQMENISWFLKLCEIINLPQDEIFQTVDLFESKDPYQVCITLMSFSRIVHEMNPQTFTMVIGPKRVRKKPVIPNKPRALRS</sequence>
<evidence type="ECO:0000259" key="1">
    <source>
        <dbReference type="Pfam" id="PF00307"/>
    </source>
</evidence>
<dbReference type="GeneID" id="73378393"/>
<dbReference type="EMBL" id="JAHUZD010000024">
    <property type="protein sequence ID" value="KAI3406296.1"/>
    <property type="molecule type" value="Genomic_DNA"/>
</dbReference>
<dbReference type="GO" id="GO:0007015">
    <property type="term" value="P:actin filament organization"/>
    <property type="evidence" value="ECO:0007669"/>
    <property type="project" value="TreeGrafter"/>
</dbReference>
<dbReference type="AlphaFoldDB" id="A0AAI9WZD8"/>
<accession>A0AAI9WZD8</accession>